<organism evidence="1 2">
    <name type="scientific">Elysia marginata</name>
    <dbReference type="NCBI Taxonomy" id="1093978"/>
    <lineage>
        <taxon>Eukaryota</taxon>
        <taxon>Metazoa</taxon>
        <taxon>Spiralia</taxon>
        <taxon>Lophotrochozoa</taxon>
        <taxon>Mollusca</taxon>
        <taxon>Gastropoda</taxon>
        <taxon>Heterobranchia</taxon>
        <taxon>Euthyneura</taxon>
        <taxon>Panpulmonata</taxon>
        <taxon>Sacoglossa</taxon>
        <taxon>Placobranchoidea</taxon>
        <taxon>Plakobranchidae</taxon>
        <taxon>Elysia</taxon>
    </lineage>
</organism>
<gene>
    <name evidence="1" type="ORF">ElyMa_005285100</name>
</gene>
<dbReference type="AlphaFoldDB" id="A0AAV4K1Z3"/>
<evidence type="ECO:0000313" key="1">
    <source>
        <dbReference type="EMBL" id="GFS27596.1"/>
    </source>
</evidence>
<protein>
    <submittedName>
        <fullName evidence="1">Uncharacterized protein</fullName>
    </submittedName>
</protein>
<evidence type="ECO:0000313" key="2">
    <source>
        <dbReference type="Proteomes" id="UP000762676"/>
    </source>
</evidence>
<keyword evidence="2" id="KW-1185">Reference proteome</keyword>
<sequence>MRSWSSTKAWGLLFLHKTLQPVDDDLHRLTFELEVTASAMQGPVSYSLPNALTLHGQPDARSRNRPDCIEFAAVRLNQREASSSSLISFFSSSLPS</sequence>
<dbReference type="Proteomes" id="UP000762676">
    <property type="component" value="Unassembled WGS sequence"/>
</dbReference>
<dbReference type="EMBL" id="BMAT01010543">
    <property type="protein sequence ID" value="GFS27596.1"/>
    <property type="molecule type" value="Genomic_DNA"/>
</dbReference>
<comment type="caution">
    <text evidence="1">The sequence shown here is derived from an EMBL/GenBank/DDBJ whole genome shotgun (WGS) entry which is preliminary data.</text>
</comment>
<proteinExistence type="predicted"/>
<reference evidence="1 2" key="1">
    <citation type="journal article" date="2021" name="Elife">
        <title>Chloroplast acquisition without the gene transfer in kleptoplastic sea slugs, Plakobranchus ocellatus.</title>
        <authorList>
            <person name="Maeda T."/>
            <person name="Takahashi S."/>
            <person name="Yoshida T."/>
            <person name="Shimamura S."/>
            <person name="Takaki Y."/>
            <person name="Nagai Y."/>
            <person name="Toyoda A."/>
            <person name="Suzuki Y."/>
            <person name="Arimoto A."/>
            <person name="Ishii H."/>
            <person name="Satoh N."/>
            <person name="Nishiyama T."/>
            <person name="Hasebe M."/>
            <person name="Maruyama T."/>
            <person name="Minagawa J."/>
            <person name="Obokata J."/>
            <person name="Shigenobu S."/>
        </authorList>
    </citation>
    <scope>NUCLEOTIDE SEQUENCE [LARGE SCALE GENOMIC DNA]</scope>
</reference>
<name>A0AAV4K1Z3_9GAST</name>
<accession>A0AAV4K1Z3</accession>